<comment type="subcellular location">
    <subcellularLocation>
        <location evidence="1">Secreted</location>
    </subcellularLocation>
</comment>
<keyword evidence="2" id="KW-0964">Secreted</keyword>
<dbReference type="SUPFAM" id="SSF53300">
    <property type="entry name" value="vWA-like"/>
    <property type="match status" value="1"/>
</dbReference>
<dbReference type="InterPro" id="IPR056861">
    <property type="entry name" value="HMCN1-like_VWA"/>
</dbReference>
<evidence type="ECO:0000256" key="1">
    <source>
        <dbReference type="ARBA" id="ARBA00004613"/>
    </source>
</evidence>
<feature type="non-terminal residue" evidence="5">
    <location>
        <position position="130"/>
    </location>
</feature>
<dbReference type="OrthoDB" id="10049489at2759"/>
<reference evidence="5" key="1">
    <citation type="submission" date="2021-02" db="EMBL/GenBank/DDBJ databases">
        <authorList>
            <person name="Nowell W R."/>
        </authorList>
    </citation>
    <scope>NUCLEOTIDE SEQUENCE</scope>
</reference>
<organism evidence="5 6">
    <name type="scientific">Didymodactylos carnosus</name>
    <dbReference type="NCBI Taxonomy" id="1234261"/>
    <lineage>
        <taxon>Eukaryota</taxon>
        <taxon>Metazoa</taxon>
        <taxon>Spiralia</taxon>
        <taxon>Gnathifera</taxon>
        <taxon>Rotifera</taxon>
        <taxon>Eurotatoria</taxon>
        <taxon>Bdelloidea</taxon>
        <taxon>Philodinida</taxon>
        <taxon>Philodinidae</taxon>
        <taxon>Didymodactylos</taxon>
    </lineage>
</organism>
<evidence type="ECO:0000256" key="2">
    <source>
        <dbReference type="ARBA" id="ARBA00022525"/>
    </source>
</evidence>
<feature type="domain" description="Hemicentin-1-like von Willebrand factor A" evidence="4">
    <location>
        <begin position="1"/>
        <end position="119"/>
    </location>
</feature>
<gene>
    <name evidence="5" type="ORF">SRO942_LOCUS50437</name>
</gene>
<accession>A0A8S2ZTJ8</accession>
<dbReference type="Gene3D" id="3.40.50.410">
    <property type="entry name" value="von Willebrand factor, type A domain"/>
    <property type="match status" value="1"/>
</dbReference>
<proteinExistence type="predicted"/>
<keyword evidence="3" id="KW-0732">Signal</keyword>
<dbReference type="EMBL" id="CAJOBC010142971">
    <property type="protein sequence ID" value="CAF4652242.1"/>
    <property type="molecule type" value="Genomic_DNA"/>
</dbReference>
<evidence type="ECO:0000313" key="6">
    <source>
        <dbReference type="Proteomes" id="UP000681722"/>
    </source>
</evidence>
<evidence type="ECO:0000313" key="5">
    <source>
        <dbReference type="EMBL" id="CAF4652242.1"/>
    </source>
</evidence>
<comment type="caution">
    <text evidence="5">The sequence shown here is derived from an EMBL/GenBank/DDBJ whole genome shotgun (WGS) entry which is preliminary data.</text>
</comment>
<dbReference type="Proteomes" id="UP000681722">
    <property type="component" value="Unassembled WGS sequence"/>
</dbReference>
<dbReference type="Pfam" id="PF25106">
    <property type="entry name" value="VWA_4"/>
    <property type="match status" value="1"/>
</dbReference>
<evidence type="ECO:0000256" key="3">
    <source>
        <dbReference type="ARBA" id="ARBA00022729"/>
    </source>
</evidence>
<dbReference type="InterPro" id="IPR036465">
    <property type="entry name" value="vWFA_dom_sf"/>
</dbReference>
<sequence>MDATGSMSSLLSAVKETVCTMFERAGTVLKEKGLPSDAFQMQFVVYRDYDCKKEGILQSSSWETKPNNLRNFITPIAATGGGDYEEAIEIGLWYAVQQSEQPDGLSQVILIGDAPAKEKPAIARDRNASG</sequence>
<dbReference type="AlphaFoldDB" id="A0A8S2ZTJ8"/>
<name>A0A8S2ZTJ8_9BILA</name>
<evidence type="ECO:0000259" key="4">
    <source>
        <dbReference type="Pfam" id="PF25106"/>
    </source>
</evidence>
<protein>
    <recommendedName>
        <fullName evidence="4">Hemicentin-1-like von Willebrand factor A domain-containing protein</fullName>
    </recommendedName>
</protein>